<reference evidence="2" key="1">
    <citation type="journal article" date="2014" name="Genome Biol. Evol.">
        <title>Pangenome evidence for extensive interdomain horizontal transfer affecting lineage core and shell genes in uncultured planktonic thaumarchaeota and euryarchaeota.</title>
        <authorList>
            <person name="Deschamps P."/>
            <person name="Zivanovic Y."/>
            <person name="Moreira D."/>
            <person name="Rodriguez-Valera F."/>
            <person name="Lopez-Garcia P."/>
        </authorList>
    </citation>
    <scope>NUCLEOTIDE SEQUENCE</scope>
</reference>
<accession>A0A075I1B0</accession>
<keyword evidence="2" id="KW-0347">Helicase</keyword>
<dbReference type="GO" id="GO:0016818">
    <property type="term" value="F:hydrolase activity, acting on acid anhydrides, in phosphorus-containing anhydrides"/>
    <property type="evidence" value="ECO:0007669"/>
    <property type="project" value="InterPro"/>
</dbReference>
<keyword evidence="2" id="KW-0547">Nucleotide-binding</keyword>
<gene>
    <name evidence="2" type="primary">lhr</name>
</gene>
<dbReference type="InterPro" id="IPR013701">
    <property type="entry name" value="Lhr-like_DEAD/DEAH_assoc"/>
</dbReference>
<dbReference type="AlphaFoldDB" id="A0A075I1B0"/>
<keyword evidence="2" id="KW-0378">Hydrolase</keyword>
<keyword evidence="2" id="KW-0067">ATP-binding</keyword>
<protein>
    <submittedName>
        <fullName evidence="2">DEAD/DEAH box helicase domain-containing protein (Lhr)</fullName>
    </submittedName>
</protein>
<dbReference type="GO" id="GO:0005524">
    <property type="term" value="F:ATP binding"/>
    <property type="evidence" value="ECO:0007669"/>
    <property type="project" value="InterPro"/>
</dbReference>
<name>A0A075I1B0_9ARCH</name>
<dbReference type="GO" id="GO:0004386">
    <property type="term" value="F:helicase activity"/>
    <property type="evidence" value="ECO:0007669"/>
    <property type="project" value="UniProtKB-KW"/>
</dbReference>
<proteinExistence type="predicted"/>
<feature type="domain" description="Lhr-like DEAD/H associated" evidence="1">
    <location>
        <begin position="15"/>
        <end position="80"/>
    </location>
</feature>
<organism evidence="2">
    <name type="scientific">uncultured marine thaumarchaeote SAT1000_06_A02</name>
    <dbReference type="NCBI Taxonomy" id="1456359"/>
    <lineage>
        <taxon>Archaea</taxon>
        <taxon>Nitrososphaerota</taxon>
        <taxon>environmental samples</taxon>
    </lineage>
</organism>
<evidence type="ECO:0000259" key="1">
    <source>
        <dbReference type="Pfam" id="PF08494"/>
    </source>
</evidence>
<evidence type="ECO:0000313" key="2">
    <source>
        <dbReference type="EMBL" id="AIF21729.1"/>
    </source>
</evidence>
<sequence length="86" mass="9583">MINQTISNLDFDVTPDEKTIVVESLRTEGTVVIHACFGTRINSTLATILSSLLSSVLGYIVESRSDAYRIVLTSNSRLHKKYLLRP</sequence>
<dbReference type="Pfam" id="PF08494">
    <property type="entry name" value="DEAD_assoc"/>
    <property type="match status" value="1"/>
</dbReference>
<dbReference type="EMBL" id="KF901196">
    <property type="protein sequence ID" value="AIF21729.1"/>
    <property type="molecule type" value="Genomic_DNA"/>
</dbReference>